<dbReference type="SUPFAM" id="SSF51735">
    <property type="entry name" value="NAD(P)-binding Rossmann-fold domains"/>
    <property type="match status" value="1"/>
</dbReference>
<name>A0A328AXF9_9CAUL</name>
<dbReference type="InterPro" id="IPR001509">
    <property type="entry name" value="Epimerase_deHydtase"/>
</dbReference>
<dbReference type="Pfam" id="PF01370">
    <property type="entry name" value="Epimerase"/>
    <property type="match status" value="1"/>
</dbReference>
<sequence length="325" mass="34335">MQNLVTVFGGSGFIGAQTVRQLAKAGWRIRVAIRNPNLGYAMRLHGDVGQIDVVQANVRNEASVRRALEGATAAVNLVGVLYEAGRQGFQAVHVMGAKTVAEAVRAEGIPRLVQMSALGADPAAASKYARTKAEGELAARDAVPGAVVVRPSIVFGSEDHFFNRFAALAAVSPALPLIGGGKTRFQPVFVGDVGKAIARLASDPAAAGQTYELGGPATFTFRELMEMMLRETGRRRLLAPVPFPVARLLGAVGDLAAGVVAPPITADQVELLKTDNVVSGAYPGLPDLGITPTTVESVLPTYLYRYRRGGQYADQEDREMAAERA</sequence>
<keyword evidence="3" id="KW-1185">Reference proteome</keyword>
<feature type="domain" description="NAD-dependent epimerase/dehydratase" evidence="1">
    <location>
        <begin position="5"/>
        <end position="214"/>
    </location>
</feature>
<dbReference type="RefSeq" id="WP_111456946.1">
    <property type="nucleotide sequence ID" value="NZ_QFYP01000001.1"/>
</dbReference>
<dbReference type="Proteomes" id="UP000249842">
    <property type="component" value="Unassembled WGS sequence"/>
</dbReference>
<dbReference type="PANTHER" id="PTHR12126">
    <property type="entry name" value="NADH-UBIQUINONE OXIDOREDUCTASE 39 KDA SUBUNIT-RELATED"/>
    <property type="match status" value="1"/>
</dbReference>
<dbReference type="InterPro" id="IPR036291">
    <property type="entry name" value="NAD(P)-bd_dom_sf"/>
</dbReference>
<reference evidence="3" key="1">
    <citation type="submission" date="2018-05" db="EMBL/GenBank/DDBJ databases">
        <authorList>
            <person name="Li X."/>
        </authorList>
    </citation>
    <scope>NUCLEOTIDE SEQUENCE [LARGE SCALE GENOMIC DNA]</scope>
    <source>
        <strain evidence="3">HKS-05</strain>
    </source>
</reference>
<dbReference type="InterPro" id="IPR051207">
    <property type="entry name" value="ComplexI_NDUFA9_subunit"/>
</dbReference>
<dbReference type="CDD" id="cd05271">
    <property type="entry name" value="NDUFA9_like_SDR_a"/>
    <property type="match status" value="1"/>
</dbReference>
<dbReference type="AlphaFoldDB" id="A0A328AXF9"/>
<gene>
    <name evidence="2" type="ORF">DJ021_07470</name>
</gene>
<dbReference type="PANTHER" id="PTHR12126:SF11">
    <property type="entry name" value="NADH DEHYDROGENASE [UBIQUINONE] 1 ALPHA SUBCOMPLEX SUBUNIT 9, MITOCHONDRIAL"/>
    <property type="match status" value="1"/>
</dbReference>
<evidence type="ECO:0000313" key="2">
    <source>
        <dbReference type="EMBL" id="RAK59653.1"/>
    </source>
</evidence>
<protein>
    <submittedName>
        <fullName evidence="2">Complex I NDUFA9 subunit family protein</fullName>
    </submittedName>
</protein>
<accession>A0A328AXF9</accession>
<comment type="caution">
    <text evidence="2">The sequence shown here is derived from an EMBL/GenBank/DDBJ whole genome shotgun (WGS) entry which is preliminary data.</text>
</comment>
<dbReference type="GO" id="GO:0044877">
    <property type="term" value="F:protein-containing complex binding"/>
    <property type="evidence" value="ECO:0007669"/>
    <property type="project" value="TreeGrafter"/>
</dbReference>
<evidence type="ECO:0000313" key="3">
    <source>
        <dbReference type="Proteomes" id="UP000249842"/>
    </source>
</evidence>
<evidence type="ECO:0000259" key="1">
    <source>
        <dbReference type="Pfam" id="PF01370"/>
    </source>
</evidence>
<dbReference type="OrthoDB" id="9776313at2"/>
<dbReference type="EMBL" id="QFYP01000001">
    <property type="protein sequence ID" value="RAK59653.1"/>
    <property type="molecule type" value="Genomic_DNA"/>
</dbReference>
<dbReference type="Gene3D" id="3.40.50.720">
    <property type="entry name" value="NAD(P)-binding Rossmann-like Domain"/>
    <property type="match status" value="1"/>
</dbReference>
<dbReference type="FunFam" id="3.40.50.720:FF:000702">
    <property type="entry name" value="NADH dehydrogenase (Ubiquinone)"/>
    <property type="match status" value="1"/>
</dbReference>
<organism evidence="2 3">
    <name type="scientific">Phenylobacterium hankyongense</name>
    <dbReference type="NCBI Taxonomy" id="1813876"/>
    <lineage>
        <taxon>Bacteria</taxon>
        <taxon>Pseudomonadati</taxon>
        <taxon>Pseudomonadota</taxon>
        <taxon>Alphaproteobacteria</taxon>
        <taxon>Caulobacterales</taxon>
        <taxon>Caulobacteraceae</taxon>
        <taxon>Phenylobacterium</taxon>
    </lineage>
</organism>
<proteinExistence type="predicted"/>